<keyword evidence="1" id="KW-0472">Membrane</keyword>
<gene>
    <name evidence="2" type="ORF">K490DRAFT_32565</name>
</gene>
<proteinExistence type="predicted"/>
<keyword evidence="3" id="KW-1185">Reference proteome</keyword>
<feature type="transmembrane region" description="Helical" evidence="1">
    <location>
        <begin position="44"/>
        <end position="64"/>
    </location>
</feature>
<organism evidence="2 3">
    <name type="scientific">Saccharata proteae CBS 121410</name>
    <dbReference type="NCBI Taxonomy" id="1314787"/>
    <lineage>
        <taxon>Eukaryota</taxon>
        <taxon>Fungi</taxon>
        <taxon>Dikarya</taxon>
        <taxon>Ascomycota</taxon>
        <taxon>Pezizomycotina</taxon>
        <taxon>Dothideomycetes</taxon>
        <taxon>Dothideomycetes incertae sedis</taxon>
        <taxon>Botryosphaeriales</taxon>
        <taxon>Saccharataceae</taxon>
        <taxon>Saccharata</taxon>
    </lineage>
</organism>
<keyword evidence="1" id="KW-1133">Transmembrane helix</keyword>
<name>A0A9P4I5C5_9PEZI</name>
<reference evidence="2" key="1">
    <citation type="journal article" date="2020" name="Stud. Mycol.">
        <title>101 Dothideomycetes genomes: a test case for predicting lifestyles and emergence of pathogens.</title>
        <authorList>
            <person name="Haridas S."/>
            <person name="Albert R."/>
            <person name="Binder M."/>
            <person name="Bloem J."/>
            <person name="Labutti K."/>
            <person name="Salamov A."/>
            <person name="Andreopoulos B."/>
            <person name="Baker S."/>
            <person name="Barry K."/>
            <person name="Bills G."/>
            <person name="Bluhm B."/>
            <person name="Cannon C."/>
            <person name="Castanera R."/>
            <person name="Culley D."/>
            <person name="Daum C."/>
            <person name="Ezra D."/>
            <person name="Gonzalez J."/>
            <person name="Henrissat B."/>
            <person name="Kuo A."/>
            <person name="Liang C."/>
            <person name="Lipzen A."/>
            <person name="Lutzoni F."/>
            <person name="Magnuson J."/>
            <person name="Mondo S."/>
            <person name="Nolan M."/>
            <person name="Ohm R."/>
            <person name="Pangilinan J."/>
            <person name="Park H.-J."/>
            <person name="Ramirez L."/>
            <person name="Alfaro M."/>
            <person name="Sun H."/>
            <person name="Tritt A."/>
            <person name="Yoshinaga Y."/>
            <person name="Zwiers L.-H."/>
            <person name="Turgeon B."/>
            <person name="Goodwin S."/>
            <person name="Spatafora J."/>
            <person name="Crous P."/>
            <person name="Grigoriev I."/>
        </authorList>
    </citation>
    <scope>NUCLEOTIDE SEQUENCE</scope>
    <source>
        <strain evidence="2">CBS 121410</strain>
    </source>
</reference>
<dbReference type="AlphaFoldDB" id="A0A9P4I5C5"/>
<protein>
    <submittedName>
        <fullName evidence="2">Uncharacterized protein</fullName>
    </submittedName>
</protein>
<dbReference type="EMBL" id="ML978711">
    <property type="protein sequence ID" value="KAF2092101.1"/>
    <property type="molecule type" value="Genomic_DNA"/>
</dbReference>
<accession>A0A9P4I5C5</accession>
<feature type="transmembrane region" description="Helical" evidence="1">
    <location>
        <begin position="111"/>
        <end position="133"/>
    </location>
</feature>
<comment type="caution">
    <text evidence="2">The sequence shown here is derived from an EMBL/GenBank/DDBJ whole genome shotgun (WGS) entry which is preliminary data.</text>
</comment>
<evidence type="ECO:0000256" key="1">
    <source>
        <dbReference type="SAM" id="Phobius"/>
    </source>
</evidence>
<evidence type="ECO:0000313" key="2">
    <source>
        <dbReference type="EMBL" id="KAF2092101.1"/>
    </source>
</evidence>
<evidence type="ECO:0000313" key="3">
    <source>
        <dbReference type="Proteomes" id="UP000799776"/>
    </source>
</evidence>
<keyword evidence="1" id="KW-0812">Transmembrane</keyword>
<dbReference type="OrthoDB" id="3365267at2759"/>
<dbReference type="Proteomes" id="UP000799776">
    <property type="component" value="Unassembled WGS sequence"/>
</dbReference>
<sequence>MSSESLAALREHPGDELVQLADKHMQHDLTDKDRDMLKRAGGKFSTHATIGTLLGLGLGAFLAFRVRNVRLQAYKTLRATERPTKLMFEDGRTEPLPDLTPYMKPSTFGDIATYVFFCAGGLFIGGETGMLTGSWSAKRTIERDQEAKRRIETAFKRFKADVLRKEAERLEGDSGSGILDKAKRVAMRG</sequence>